<keyword evidence="9 17" id="KW-0418">Kinase</keyword>
<keyword evidence="13 14" id="KW-0472">Membrane</keyword>
<dbReference type="InterPro" id="IPR036890">
    <property type="entry name" value="HATPase_C_sf"/>
</dbReference>
<evidence type="ECO:0000256" key="12">
    <source>
        <dbReference type="ARBA" id="ARBA00023012"/>
    </source>
</evidence>
<feature type="transmembrane region" description="Helical" evidence="14">
    <location>
        <begin position="7"/>
        <end position="30"/>
    </location>
</feature>
<evidence type="ECO:0000256" key="8">
    <source>
        <dbReference type="ARBA" id="ARBA00022741"/>
    </source>
</evidence>
<feature type="domain" description="Histidine kinase" evidence="15">
    <location>
        <begin position="239"/>
        <end position="475"/>
    </location>
</feature>
<dbReference type="Pfam" id="PF02518">
    <property type="entry name" value="HATPase_c"/>
    <property type="match status" value="1"/>
</dbReference>
<dbReference type="Pfam" id="PF00672">
    <property type="entry name" value="HAMP"/>
    <property type="match status" value="1"/>
</dbReference>
<evidence type="ECO:0000256" key="6">
    <source>
        <dbReference type="ARBA" id="ARBA00022679"/>
    </source>
</evidence>
<dbReference type="PANTHER" id="PTHR45436">
    <property type="entry name" value="SENSOR HISTIDINE KINASE YKOH"/>
    <property type="match status" value="1"/>
</dbReference>
<dbReference type="InterPro" id="IPR004358">
    <property type="entry name" value="Sig_transdc_His_kin-like_C"/>
</dbReference>
<keyword evidence="11 14" id="KW-1133">Transmembrane helix</keyword>
<dbReference type="PRINTS" id="PR00344">
    <property type="entry name" value="BCTRLSENSOR"/>
</dbReference>
<reference evidence="18" key="1">
    <citation type="journal article" date="2019" name="Int. J. Syst. Evol. Microbiol.">
        <title>The Global Catalogue of Microorganisms (GCM) 10K type strain sequencing project: providing services to taxonomists for standard genome sequencing and annotation.</title>
        <authorList>
            <consortium name="The Broad Institute Genomics Platform"/>
            <consortium name="The Broad Institute Genome Sequencing Center for Infectious Disease"/>
            <person name="Wu L."/>
            <person name="Ma J."/>
        </authorList>
    </citation>
    <scope>NUCLEOTIDE SEQUENCE [LARGE SCALE GENOMIC DNA]</scope>
    <source>
        <strain evidence="18">CCUG 54950</strain>
    </source>
</reference>
<evidence type="ECO:0000256" key="2">
    <source>
        <dbReference type="ARBA" id="ARBA00004651"/>
    </source>
</evidence>
<dbReference type="RefSeq" id="WP_347323671.1">
    <property type="nucleotide sequence ID" value="NZ_JBCGUH010000002.1"/>
</dbReference>
<keyword evidence="8" id="KW-0547">Nucleotide-binding</keyword>
<keyword evidence="5" id="KW-0597">Phosphoprotein</keyword>
<keyword evidence="6" id="KW-0808">Transferase</keyword>
<dbReference type="PROSITE" id="PS50109">
    <property type="entry name" value="HIS_KIN"/>
    <property type="match status" value="1"/>
</dbReference>
<proteinExistence type="predicted"/>
<dbReference type="InterPro" id="IPR036097">
    <property type="entry name" value="HisK_dim/P_sf"/>
</dbReference>
<keyword evidence="4" id="KW-1003">Cell membrane</keyword>
<dbReference type="SMART" id="SM00304">
    <property type="entry name" value="HAMP"/>
    <property type="match status" value="1"/>
</dbReference>
<comment type="catalytic activity">
    <reaction evidence="1">
        <text>ATP + protein L-histidine = ADP + protein N-phospho-L-histidine.</text>
        <dbReference type="EC" id="2.7.13.3"/>
    </reaction>
</comment>
<dbReference type="SMART" id="SM00388">
    <property type="entry name" value="HisKA"/>
    <property type="match status" value="1"/>
</dbReference>
<evidence type="ECO:0000256" key="5">
    <source>
        <dbReference type="ARBA" id="ARBA00022553"/>
    </source>
</evidence>
<evidence type="ECO:0000259" key="16">
    <source>
        <dbReference type="PROSITE" id="PS50885"/>
    </source>
</evidence>
<dbReference type="SUPFAM" id="SSF47384">
    <property type="entry name" value="Homodimeric domain of signal transducing histidine kinase"/>
    <property type="match status" value="1"/>
</dbReference>
<dbReference type="InterPro" id="IPR003594">
    <property type="entry name" value="HATPase_dom"/>
</dbReference>
<dbReference type="SUPFAM" id="SSF55874">
    <property type="entry name" value="ATPase domain of HSP90 chaperone/DNA topoisomerase II/histidine kinase"/>
    <property type="match status" value="1"/>
</dbReference>
<evidence type="ECO:0000313" key="18">
    <source>
        <dbReference type="Proteomes" id="UP001597233"/>
    </source>
</evidence>
<dbReference type="PROSITE" id="PS50885">
    <property type="entry name" value="HAMP"/>
    <property type="match status" value="1"/>
</dbReference>
<evidence type="ECO:0000313" key="17">
    <source>
        <dbReference type="EMBL" id="MFD1888060.1"/>
    </source>
</evidence>
<protein>
    <recommendedName>
        <fullName evidence="3">histidine kinase</fullName>
        <ecNumber evidence="3">2.7.13.3</ecNumber>
    </recommendedName>
</protein>
<dbReference type="SMART" id="SM00387">
    <property type="entry name" value="HATPase_c"/>
    <property type="match status" value="1"/>
</dbReference>
<organism evidence="17 18">
    <name type="scientific">Paenibacillus wenxiniae</name>
    <dbReference type="NCBI Taxonomy" id="1636843"/>
    <lineage>
        <taxon>Bacteria</taxon>
        <taxon>Bacillati</taxon>
        <taxon>Bacillota</taxon>
        <taxon>Bacilli</taxon>
        <taxon>Bacillales</taxon>
        <taxon>Paenibacillaceae</taxon>
        <taxon>Paenibacillus</taxon>
    </lineage>
</organism>
<dbReference type="Pfam" id="PF00512">
    <property type="entry name" value="HisKA"/>
    <property type="match status" value="1"/>
</dbReference>
<dbReference type="CDD" id="cd00075">
    <property type="entry name" value="HATPase"/>
    <property type="match status" value="1"/>
</dbReference>
<keyword evidence="12" id="KW-0902">Two-component regulatory system</keyword>
<dbReference type="GO" id="GO:0016301">
    <property type="term" value="F:kinase activity"/>
    <property type="evidence" value="ECO:0007669"/>
    <property type="project" value="UniProtKB-KW"/>
</dbReference>
<dbReference type="Proteomes" id="UP001597233">
    <property type="component" value="Unassembled WGS sequence"/>
</dbReference>
<dbReference type="InterPro" id="IPR005467">
    <property type="entry name" value="His_kinase_dom"/>
</dbReference>
<evidence type="ECO:0000256" key="13">
    <source>
        <dbReference type="ARBA" id="ARBA00023136"/>
    </source>
</evidence>
<dbReference type="InterPro" id="IPR003661">
    <property type="entry name" value="HisK_dim/P_dom"/>
</dbReference>
<dbReference type="InterPro" id="IPR050428">
    <property type="entry name" value="TCS_sensor_his_kinase"/>
</dbReference>
<accession>A0ABW4RQF8</accession>
<evidence type="ECO:0000256" key="14">
    <source>
        <dbReference type="SAM" id="Phobius"/>
    </source>
</evidence>
<dbReference type="InterPro" id="IPR003660">
    <property type="entry name" value="HAMP_dom"/>
</dbReference>
<gene>
    <name evidence="17" type="ORF">ACFSC9_21485</name>
</gene>
<keyword evidence="18" id="KW-1185">Reference proteome</keyword>
<comment type="subcellular location">
    <subcellularLocation>
        <location evidence="2">Cell membrane</location>
        <topology evidence="2">Multi-pass membrane protein</topology>
    </subcellularLocation>
</comment>
<dbReference type="CDD" id="cd00082">
    <property type="entry name" value="HisKA"/>
    <property type="match status" value="1"/>
</dbReference>
<feature type="domain" description="HAMP" evidence="16">
    <location>
        <begin position="177"/>
        <end position="231"/>
    </location>
</feature>
<sequence>MRLNRRIHLYSSVLFALVLIVTNVLVYIVFSSLTIREQQTRIVSQTEKTADNIRLSAGDIAVADLLRAYVPLEGMIRIVSQQSSNSLLVTSPDEQSLSQRPVTYEASLMSQVIQDNGHRYVFVSVPIIWNDGRVVNIQVTESLKQTESYLNVLQLVLLIVTGIAMIPVFLSGQLIGKIVIRPIAALTSTMSEIRRSGQFKRIQLEERSKDELYKMGDTFNQMIDLLENNYDKQKQFVSNASHELRTPLTIIESYASLLKRRGLDRPDLFMESVEAIHSEAVRMKEMTEQLLLLARHEEQWNLKLEAVDLSSQAEQLSREFLQAYSRRVDVVLSEELLQTPALTTIWTDAGKLRQLLFILLDNARKYSSDIITLELGLYPIPTEVSYSGRVASSNAERNRYIRVVDRGIGIPESELPKVFDRFYRVDQARTRQDTGGSGLGLTLAQRIAEALGASVHLQSEEGQGTTAIVTLPATAKHMSGFSANSN</sequence>
<evidence type="ECO:0000256" key="11">
    <source>
        <dbReference type="ARBA" id="ARBA00022989"/>
    </source>
</evidence>
<evidence type="ECO:0000256" key="4">
    <source>
        <dbReference type="ARBA" id="ARBA00022475"/>
    </source>
</evidence>
<evidence type="ECO:0000256" key="10">
    <source>
        <dbReference type="ARBA" id="ARBA00022840"/>
    </source>
</evidence>
<dbReference type="Gene3D" id="6.10.340.10">
    <property type="match status" value="1"/>
</dbReference>
<feature type="transmembrane region" description="Helical" evidence="14">
    <location>
        <begin position="152"/>
        <end position="171"/>
    </location>
</feature>
<name>A0ABW4RQF8_9BACL</name>
<evidence type="ECO:0000256" key="3">
    <source>
        <dbReference type="ARBA" id="ARBA00012438"/>
    </source>
</evidence>
<evidence type="ECO:0000256" key="1">
    <source>
        <dbReference type="ARBA" id="ARBA00000085"/>
    </source>
</evidence>
<evidence type="ECO:0000256" key="7">
    <source>
        <dbReference type="ARBA" id="ARBA00022692"/>
    </source>
</evidence>
<dbReference type="PANTHER" id="PTHR45436:SF5">
    <property type="entry name" value="SENSOR HISTIDINE KINASE TRCS"/>
    <property type="match status" value="1"/>
</dbReference>
<keyword evidence="10" id="KW-0067">ATP-binding</keyword>
<dbReference type="EC" id="2.7.13.3" evidence="3"/>
<dbReference type="Gene3D" id="1.10.287.130">
    <property type="match status" value="1"/>
</dbReference>
<evidence type="ECO:0000259" key="15">
    <source>
        <dbReference type="PROSITE" id="PS50109"/>
    </source>
</evidence>
<evidence type="ECO:0000256" key="9">
    <source>
        <dbReference type="ARBA" id="ARBA00022777"/>
    </source>
</evidence>
<comment type="caution">
    <text evidence="17">The sequence shown here is derived from an EMBL/GenBank/DDBJ whole genome shotgun (WGS) entry which is preliminary data.</text>
</comment>
<dbReference type="Gene3D" id="3.30.565.10">
    <property type="entry name" value="Histidine kinase-like ATPase, C-terminal domain"/>
    <property type="match status" value="1"/>
</dbReference>
<dbReference type="CDD" id="cd06225">
    <property type="entry name" value="HAMP"/>
    <property type="match status" value="1"/>
</dbReference>
<dbReference type="EMBL" id="JBHUEH010000032">
    <property type="protein sequence ID" value="MFD1888060.1"/>
    <property type="molecule type" value="Genomic_DNA"/>
</dbReference>
<keyword evidence="7 14" id="KW-0812">Transmembrane</keyword>